<evidence type="ECO:0000313" key="1">
    <source>
        <dbReference type="EMBL" id="GHO90602.1"/>
    </source>
</evidence>
<proteinExistence type="predicted"/>
<keyword evidence="2" id="KW-1185">Reference proteome</keyword>
<comment type="caution">
    <text evidence="1">The sequence shown here is derived from an EMBL/GenBank/DDBJ whole genome shotgun (WGS) entry which is preliminary data.</text>
</comment>
<evidence type="ECO:0000313" key="2">
    <source>
        <dbReference type="Proteomes" id="UP000597444"/>
    </source>
</evidence>
<sequence>MGESEIARLRRLIELECQSMEQGLTGYAITARHDIISHKYNQIDAYRKRLEPLIGKTQAKKAILEIYMYTVG</sequence>
<accession>A0A8J3N0S8</accession>
<gene>
    <name evidence="1" type="ORF">KSF_006500</name>
</gene>
<dbReference type="Proteomes" id="UP000597444">
    <property type="component" value="Unassembled WGS sequence"/>
</dbReference>
<name>A0A8J3N0S8_9CHLR</name>
<dbReference type="EMBL" id="BNJK01000001">
    <property type="protein sequence ID" value="GHO90602.1"/>
    <property type="molecule type" value="Genomic_DNA"/>
</dbReference>
<dbReference type="AlphaFoldDB" id="A0A8J3N0S8"/>
<reference evidence="1" key="1">
    <citation type="submission" date="2020-10" db="EMBL/GenBank/DDBJ databases">
        <title>Taxonomic study of unclassified bacteria belonging to the class Ktedonobacteria.</title>
        <authorList>
            <person name="Yabe S."/>
            <person name="Wang C.M."/>
            <person name="Zheng Y."/>
            <person name="Sakai Y."/>
            <person name="Cavaletti L."/>
            <person name="Monciardini P."/>
            <person name="Donadio S."/>
        </authorList>
    </citation>
    <scope>NUCLEOTIDE SEQUENCE</scope>
    <source>
        <strain evidence="1">ID150040</strain>
    </source>
</reference>
<organism evidence="1 2">
    <name type="scientific">Reticulibacter mediterranei</name>
    <dbReference type="NCBI Taxonomy" id="2778369"/>
    <lineage>
        <taxon>Bacteria</taxon>
        <taxon>Bacillati</taxon>
        <taxon>Chloroflexota</taxon>
        <taxon>Ktedonobacteria</taxon>
        <taxon>Ktedonobacterales</taxon>
        <taxon>Reticulibacteraceae</taxon>
        <taxon>Reticulibacter</taxon>
    </lineage>
</organism>
<protein>
    <submittedName>
        <fullName evidence="1">Uncharacterized protein</fullName>
    </submittedName>
</protein>